<dbReference type="InterPro" id="IPR036259">
    <property type="entry name" value="MFS_trans_sf"/>
</dbReference>
<organism evidence="4 5">
    <name type="scientific">Prymnesium parvum</name>
    <name type="common">Toxic golden alga</name>
    <dbReference type="NCBI Taxonomy" id="97485"/>
    <lineage>
        <taxon>Eukaryota</taxon>
        <taxon>Haptista</taxon>
        <taxon>Haptophyta</taxon>
        <taxon>Prymnesiophyceae</taxon>
        <taxon>Prymnesiales</taxon>
        <taxon>Prymnesiaceae</taxon>
        <taxon>Prymnesium</taxon>
    </lineage>
</organism>
<dbReference type="Pfam" id="PF13347">
    <property type="entry name" value="MFS_2"/>
    <property type="match status" value="1"/>
</dbReference>
<reference evidence="4 5" key="1">
    <citation type="journal article" date="2024" name="Science">
        <title>Giant polyketide synthase enzymes in the biosynthesis of giant marine polyether toxins.</title>
        <authorList>
            <person name="Fallon T.R."/>
            <person name="Shende V.V."/>
            <person name="Wierzbicki I.H."/>
            <person name="Pendleton A.L."/>
            <person name="Watervoot N.F."/>
            <person name="Auber R.P."/>
            <person name="Gonzalez D.J."/>
            <person name="Wisecaver J.H."/>
            <person name="Moore B.S."/>
        </authorList>
    </citation>
    <scope>NUCLEOTIDE SEQUENCE [LARGE SCALE GENOMIC DNA]</scope>
    <source>
        <strain evidence="4 5">12B1</strain>
    </source>
</reference>
<feature type="transmembrane region" description="Helical" evidence="3">
    <location>
        <begin position="79"/>
        <end position="99"/>
    </location>
</feature>
<name>A0AB34IHP9_PRYPA</name>
<dbReference type="GO" id="GO:0005886">
    <property type="term" value="C:plasma membrane"/>
    <property type="evidence" value="ECO:0007669"/>
    <property type="project" value="TreeGrafter"/>
</dbReference>
<protein>
    <submittedName>
        <fullName evidence="4">Uncharacterized protein</fullName>
    </submittedName>
</protein>
<evidence type="ECO:0000256" key="1">
    <source>
        <dbReference type="ARBA" id="ARBA00008335"/>
    </source>
</evidence>
<accession>A0AB34IHP9</accession>
<evidence type="ECO:0000313" key="4">
    <source>
        <dbReference type="EMBL" id="KAL1498860.1"/>
    </source>
</evidence>
<evidence type="ECO:0000256" key="2">
    <source>
        <dbReference type="SAM" id="MobiDB-lite"/>
    </source>
</evidence>
<gene>
    <name evidence="4" type="ORF">AB1Y20_013384</name>
</gene>
<feature type="transmembrane region" description="Helical" evidence="3">
    <location>
        <begin position="279"/>
        <end position="300"/>
    </location>
</feature>
<keyword evidence="3" id="KW-0472">Membrane</keyword>
<keyword evidence="5" id="KW-1185">Reference proteome</keyword>
<comment type="similarity">
    <text evidence="1">Belongs to the major facilitator superfamily.</text>
</comment>
<comment type="caution">
    <text evidence="4">The sequence shown here is derived from an EMBL/GenBank/DDBJ whole genome shotgun (WGS) entry which is preliminary data.</text>
</comment>
<evidence type="ECO:0000256" key="3">
    <source>
        <dbReference type="SAM" id="Phobius"/>
    </source>
</evidence>
<keyword evidence="3" id="KW-0812">Transmembrane</keyword>
<sequence length="533" mass="57199">MARVGCVTIGALCLGDAPYAIKEVGISYFLMYFYTQVMKLDSSLVSLSVFVATLFDGLTDPIIGQWSDTSSSHCGRRHPFLYASIVPIGLSYAILWNPLAGLSEVALFVHLLCFLTLTRILIGFFGIPHAALVPELITDYDGRTKVFGARFFLAYCTAMACAAGTTELLLTPSTPAAADGLLNEVGYRSFGVYSACFMVALMLLSAIGTAAAARRLPRQPPRRRAGLAALFSDVRRVLSSRSSLAVVGAATFVSVSGGIELTIDLFVNTYFWQLSQRQISLIMLTGPASAVAGMLLALPLSRALGKKRAAQLFSLGSMFFGSALVAVRVMEGPAPADEGSGGASSQHWLPPNRTDALFFCVALFKHGALFGSIAMQILLSSMLADVVEEAQLRTGHRSEGMLSAANQATRKFGFGVGALLAGGILSAVSFPRHQQPELVEPVVVHRLGMALASTRTVLYLVAIVLLGFYQIDRKTHENHLDHIRSNRVNLFSSGEVINVFPDSSCTPVPGDMPLMALGPSSTDTSREDSYERY</sequence>
<dbReference type="AlphaFoldDB" id="A0AB34IHP9"/>
<dbReference type="GO" id="GO:0015293">
    <property type="term" value="F:symporter activity"/>
    <property type="evidence" value="ECO:0007669"/>
    <property type="project" value="InterPro"/>
</dbReference>
<feature type="transmembrane region" description="Helical" evidence="3">
    <location>
        <begin position="147"/>
        <end position="170"/>
    </location>
</feature>
<dbReference type="Proteomes" id="UP001515480">
    <property type="component" value="Unassembled WGS sequence"/>
</dbReference>
<proteinExistence type="inferred from homology"/>
<dbReference type="SUPFAM" id="SSF103473">
    <property type="entry name" value="MFS general substrate transporter"/>
    <property type="match status" value="1"/>
</dbReference>
<keyword evidence="3" id="KW-1133">Transmembrane helix</keyword>
<evidence type="ECO:0000313" key="5">
    <source>
        <dbReference type="Proteomes" id="UP001515480"/>
    </source>
</evidence>
<feature type="region of interest" description="Disordered" evidence="2">
    <location>
        <begin position="511"/>
        <end position="533"/>
    </location>
</feature>
<feature type="transmembrane region" description="Helical" evidence="3">
    <location>
        <begin position="412"/>
        <end position="430"/>
    </location>
</feature>
<dbReference type="InterPro" id="IPR039672">
    <property type="entry name" value="MFS_2"/>
</dbReference>
<dbReference type="PANTHER" id="PTHR11328">
    <property type="entry name" value="MAJOR FACILITATOR SUPERFAMILY DOMAIN-CONTAINING PROTEIN"/>
    <property type="match status" value="1"/>
</dbReference>
<dbReference type="GO" id="GO:0008643">
    <property type="term" value="P:carbohydrate transport"/>
    <property type="evidence" value="ECO:0007669"/>
    <property type="project" value="InterPro"/>
</dbReference>
<dbReference type="EMBL" id="JBGBPQ010000026">
    <property type="protein sequence ID" value="KAL1498860.1"/>
    <property type="molecule type" value="Genomic_DNA"/>
</dbReference>
<feature type="transmembrane region" description="Helical" evidence="3">
    <location>
        <begin position="244"/>
        <end position="267"/>
    </location>
</feature>
<feature type="transmembrane region" description="Helical" evidence="3">
    <location>
        <begin position="105"/>
        <end position="127"/>
    </location>
</feature>
<dbReference type="PANTHER" id="PTHR11328:SF24">
    <property type="entry name" value="MAJOR FACILITATOR SUPERFAMILY (MFS) PROFILE DOMAIN-CONTAINING PROTEIN"/>
    <property type="match status" value="1"/>
</dbReference>
<feature type="transmembrane region" description="Helical" evidence="3">
    <location>
        <begin position="190"/>
        <end position="213"/>
    </location>
</feature>
<feature type="transmembrane region" description="Helical" evidence="3">
    <location>
        <begin position="450"/>
        <end position="469"/>
    </location>
</feature>
<feature type="compositionally biased region" description="Basic and acidic residues" evidence="2">
    <location>
        <begin position="524"/>
        <end position="533"/>
    </location>
</feature>
<dbReference type="Gene3D" id="1.20.1250.20">
    <property type="entry name" value="MFS general substrate transporter like domains"/>
    <property type="match status" value="2"/>
</dbReference>